<evidence type="ECO:0000313" key="5">
    <source>
        <dbReference type="Proteomes" id="UP000236742"/>
    </source>
</evidence>
<dbReference type="SUPFAM" id="SSF50494">
    <property type="entry name" value="Trypsin-like serine proteases"/>
    <property type="match status" value="1"/>
</dbReference>
<evidence type="ECO:0000256" key="3">
    <source>
        <dbReference type="SAM" id="Phobius"/>
    </source>
</evidence>
<organism evidence="4 5">
    <name type="scientific">Jhaorihella thermophila</name>
    <dbReference type="NCBI Taxonomy" id="488547"/>
    <lineage>
        <taxon>Bacteria</taxon>
        <taxon>Pseudomonadati</taxon>
        <taxon>Pseudomonadota</taxon>
        <taxon>Alphaproteobacteria</taxon>
        <taxon>Rhodobacterales</taxon>
        <taxon>Paracoccaceae</taxon>
        <taxon>Jhaorihella</taxon>
    </lineage>
</organism>
<keyword evidence="5" id="KW-1185">Reference proteome</keyword>
<keyword evidence="3" id="KW-1133">Transmembrane helix</keyword>
<dbReference type="InterPro" id="IPR043504">
    <property type="entry name" value="Peptidase_S1_PA_chymotrypsin"/>
</dbReference>
<dbReference type="Gene3D" id="2.40.10.10">
    <property type="entry name" value="Trypsin-like serine proteases"/>
    <property type="match status" value="1"/>
</dbReference>
<evidence type="ECO:0000256" key="1">
    <source>
        <dbReference type="SAM" id="Coils"/>
    </source>
</evidence>
<feature type="region of interest" description="Disordered" evidence="2">
    <location>
        <begin position="350"/>
        <end position="384"/>
    </location>
</feature>
<keyword evidence="1" id="KW-0175">Coiled coil</keyword>
<name>A0A1H5WBA0_9RHOB</name>
<dbReference type="AlphaFoldDB" id="A0A1H5WBA0"/>
<sequence length="435" mass="45188">MSWYARGTGEARPLSALTGEERDRAEAYLAEHLRPLRALAGDRSCADLVLGALSVPGGDDVMVVDGRPVIVNWGLLPGGGGANVSARPAHYAATLGRYLPLNLDRLTGAAPTGSAAHAATDARPAAAATGVSGHAMTISAWAWAPLLVLLVLAGLVLAWLVMPGTRIFPKPAPAAIDDHARLAAQQALNAELRARRDQLQAVLDGAMCRPDGVLLLPDGVTPDGLVPPPMGTAPPERAAARPDAILPSPAGRVQVGPDEAGQTLLDWIETRSVLVLARGAQGLAVGSGFVVAPGRVLTNHHVVGGGERVMVASAALSAPIDARLAAPAAILSAEVINDFVATLGMRDLPESERPHVDQPDGGRRPVFADRPESDSADDLPSRPRPVAEDYWSDWVFALDALFEANAKDGVGGEIDIDQNLALGEILAGLEARRTA</sequence>
<feature type="transmembrane region" description="Helical" evidence="3">
    <location>
        <begin position="140"/>
        <end position="161"/>
    </location>
</feature>
<gene>
    <name evidence="4" type="ORF">SAMN05421751_107198</name>
</gene>
<feature type="coiled-coil region" evidence="1">
    <location>
        <begin position="182"/>
        <end position="209"/>
    </location>
</feature>
<dbReference type="RefSeq" id="WP_235003796.1">
    <property type="nucleotide sequence ID" value="NZ_FNVD01000007.1"/>
</dbReference>
<reference evidence="4 5" key="1">
    <citation type="submission" date="2016-10" db="EMBL/GenBank/DDBJ databases">
        <authorList>
            <person name="de Groot N.N."/>
        </authorList>
    </citation>
    <scope>NUCLEOTIDE SEQUENCE [LARGE SCALE GENOMIC DNA]</scope>
    <source>
        <strain evidence="4 5">DSM 23413</strain>
    </source>
</reference>
<dbReference type="InterPro" id="IPR017030">
    <property type="entry name" value="Vir_effector_SfrC"/>
</dbReference>
<accession>A0A1H5WBA0</accession>
<dbReference type="EMBL" id="FNVD01000007">
    <property type="protein sequence ID" value="SEF96536.1"/>
    <property type="molecule type" value="Genomic_DNA"/>
</dbReference>
<protein>
    <submittedName>
        <fullName evidence="4">Putative virulence factor</fullName>
    </submittedName>
</protein>
<keyword evidence="3" id="KW-0812">Transmembrane</keyword>
<evidence type="ECO:0000313" key="4">
    <source>
        <dbReference type="EMBL" id="SEF96536.1"/>
    </source>
</evidence>
<dbReference type="Pfam" id="PF10139">
    <property type="entry name" value="Virul_Fac"/>
    <property type="match status" value="1"/>
</dbReference>
<keyword evidence="3" id="KW-0472">Membrane</keyword>
<proteinExistence type="predicted"/>
<dbReference type="Proteomes" id="UP000236742">
    <property type="component" value="Unassembled WGS sequence"/>
</dbReference>
<dbReference type="InterPro" id="IPR009003">
    <property type="entry name" value="Peptidase_S1_PA"/>
</dbReference>
<evidence type="ECO:0000256" key="2">
    <source>
        <dbReference type="SAM" id="MobiDB-lite"/>
    </source>
</evidence>